<protein>
    <recommendedName>
        <fullName evidence="1">Thioredoxin-like fold domain-containing protein</fullName>
    </recommendedName>
</protein>
<dbReference type="OrthoDB" id="12976at2"/>
<feature type="domain" description="Thioredoxin-like fold" evidence="1">
    <location>
        <begin position="54"/>
        <end position="151"/>
    </location>
</feature>
<dbReference type="InterPro" id="IPR036249">
    <property type="entry name" value="Thioredoxin-like_sf"/>
</dbReference>
<name>A1WWP0_HALHL</name>
<reference evidence="3" key="1">
    <citation type="submission" date="2006-12" db="EMBL/GenBank/DDBJ databases">
        <title>Complete sequence of Halorhodospira halophila SL1.</title>
        <authorList>
            <consortium name="US DOE Joint Genome Institute"/>
            <person name="Copeland A."/>
            <person name="Lucas S."/>
            <person name="Lapidus A."/>
            <person name="Barry K."/>
            <person name="Detter J.C."/>
            <person name="Glavina del Rio T."/>
            <person name="Hammon N."/>
            <person name="Israni S."/>
            <person name="Dalin E."/>
            <person name="Tice H."/>
            <person name="Pitluck S."/>
            <person name="Saunders E."/>
            <person name="Brettin T."/>
            <person name="Bruce D."/>
            <person name="Han C."/>
            <person name="Tapia R."/>
            <person name="Schmutz J."/>
            <person name="Larimer F."/>
            <person name="Land M."/>
            <person name="Hauser L."/>
            <person name="Kyrpides N."/>
            <person name="Mikhailova N."/>
            <person name="Hoff W."/>
            <person name="Richardson P."/>
        </authorList>
    </citation>
    <scope>NUCLEOTIDE SEQUENCE [LARGE SCALE GENOMIC DNA]</scope>
    <source>
        <strain evidence="3">DSM 244 / SL1</strain>
    </source>
</reference>
<dbReference type="STRING" id="349124.Hhal_1335"/>
<dbReference type="AlphaFoldDB" id="A1WWP0"/>
<keyword evidence="3" id="KW-1185">Reference proteome</keyword>
<dbReference type="SUPFAM" id="SSF52833">
    <property type="entry name" value="Thioredoxin-like"/>
    <property type="match status" value="1"/>
</dbReference>
<dbReference type="eggNOG" id="COG1651">
    <property type="taxonomic scope" value="Bacteria"/>
</dbReference>
<gene>
    <name evidence="2" type="ordered locus">Hhal_1335</name>
</gene>
<proteinExistence type="predicted"/>
<accession>A1WWP0</accession>
<evidence type="ECO:0000313" key="2">
    <source>
        <dbReference type="EMBL" id="ABM62102.1"/>
    </source>
</evidence>
<dbReference type="KEGG" id="hha:Hhal_1335"/>
<dbReference type="Pfam" id="PF13098">
    <property type="entry name" value="Thioredoxin_2"/>
    <property type="match status" value="1"/>
</dbReference>
<organism evidence="2 3">
    <name type="scientific">Halorhodospira halophila (strain DSM 244 / SL1)</name>
    <name type="common">Ectothiorhodospira halophila (strain DSM 244 / SL1)</name>
    <dbReference type="NCBI Taxonomy" id="349124"/>
    <lineage>
        <taxon>Bacteria</taxon>
        <taxon>Pseudomonadati</taxon>
        <taxon>Pseudomonadota</taxon>
        <taxon>Gammaproteobacteria</taxon>
        <taxon>Chromatiales</taxon>
        <taxon>Ectothiorhodospiraceae</taxon>
        <taxon>Halorhodospira</taxon>
    </lineage>
</organism>
<dbReference type="HOGENOM" id="CLU_1641403_0_0_6"/>
<sequence>MSRAMRQGILGLLGGALLMVGCSDGTPGESAKADVFDQLADSHYITHGESDFRVYAVKDPHCPACTNLKNAVENGATPSVEWRWVPVGFLGSGAQADAAAMIEDEKDIDGYDAVQANMQLAQDLGVRSVPTVFYRDTDGEVRFFVGGDQQALDALERMASE</sequence>
<evidence type="ECO:0000313" key="3">
    <source>
        <dbReference type="Proteomes" id="UP000000647"/>
    </source>
</evidence>
<dbReference type="InterPro" id="IPR012336">
    <property type="entry name" value="Thioredoxin-like_fold"/>
</dbReference>
<dbReference type="Proteomes" id="UP000000647">
    <property type="component" value="Chromosome"/>
</dbReference>
<dbReference type="RefSeq" id="WP_011814124.1">
    <property type="nucleotide sequence ID" value="NC_008789.1"/>
</dbReference>
<reference evidence="2 3" key="2">
    <citation type="journal article" date="2013" name="Stand. Genomic Sci.">
        <title>Complete genome sequence of Halorhodospira halophila SL1.</title>
        <authorList>
            <person name="Challacombe J.F."/>
            <person name="Majid S."/>
            <person name="Deole R."/>
            <person name="Brettin T.S."/>
            <person name="Bruce D."/>
            <person name="Delano S.F."/>
            <person name="Detter J.C."/>
            <person name="Gleasner C.D."/>
            <person name="Han C.S."/>
            <person name="Misra M."/>
            <person name="Reitenga K.G."/>
            <person name="Mikhailova N."/>
            <person name="Woyke T."/>
            <person name="Pitluck S."/>
            <person name="Nolan M."/>
            <person name="Land M.L."/>
            <person name="Saunders E."/>
            <person name="Tapia R."/>
            <person name="Lapidus A."/>
            <person name="Ivanova N."/>
            <person name="Hoff W.D."/>
        </authorList>
    </citation>
    <scope>NUCLEOTIDE SEQUENCE [LARGE SCALE GENOMIC DNA]</scope>
    <source>
        <strain evidence="3">DSM 244 / SL1</strain>
    </source>
</reference>
<dbReference type="Gene3D" id="3.40.30.10">
    <property type="entry name" value="Glutaredoxin"/>
    <property type="match status" value="1"/>
</dbReference>
<dbReference type="PROSITE" id="PS51257">
    <property type="entry name" value="PROKAR_LIPOPROTEIN"/>
    <property type="match status" value="1"/>
</dbReference>
<dbReference type="EMBL" id="CP000544">
    <property type="protein sequence ID" value="ABM62102.1"/>
    <property type="molecule type" value="Genomic_DNA"/>
</dbReference>
<evidence type="ECO:0000259" key="1">
    <source>
        <dbReference type="Pfam" id="PF13098"/>
    </source>
</evidence>